<dbReference type="STRING" id="1965070.A0A3S3SHE6"/>
<dbReference type="SUPFAM" id="SSF55298">
    <property type="entry name" value="YjgF-like"/>
    <property type="match status" value="1"/>
</dbReference>
<keyword evidence="3" id="KW-1185">Reference proteome</keyword>
<dbReference type="InterPro" id="IPR006056">
    <property type="entry name" value="RidA"/>
</dbReference>
<dbReference type="GO" id="GO:0005829">
    <property type="term" value="C:cytosol"/>
    <property type="evidence" value="ECO:0007669"/>
    <property type="project" value="TreeGrafter"/>
</dbReference>
<dbReference type="EMBL" id="NCKU01000494">
    <property type="protein sequence ID" value="RWS15305.1"/>
    <property type="molecule type" value="Genomic_DNA"/>
</dbReference>
<dbReference type="InterPro" id="IPR035959">
    <property type="entry name" value="RutC-like_sf"/>
</dbReference>
<dbReference type="Pfam" id="PF01042">
    <property type="entry name" value="Ribonuc_L-PSP"/>
    <property type="match status" value="1"/>
</dbReference>
<dbReference type="CDD" id="cd00448">
    <property type="entry name" value="YjgF_YER057c_UK114_family"/>
    <property type="match status" value="1"/>
</dbReference>
<gene>
    <name evidence="2" type="ORF">B4U79_00240</name>
</gene>
<dbReference type="Proteomes" id="UP000285301">
    <property type="component" value="Unassembled WGS sequence"/>
</dbReference>
<dbReference type="PANTHER" id="PTHR11803:SF39">
    <property type="entry name" value="2-IMINOBUTANOATE_2-IMINOPROPANOATE DEAMINASE"/>
    <property type="match status" value="1"/>
</dbReference>
<reference evidence="2 3" key="1">
    <citation type="journal article" date="2018" name="Gigascience">
        <title>Genomes of trombidid mites reveal novel predicted allergens and laterally-transferred genes associated with secondary metabolism.</title>
        <authorList>
            <person name="Dong X."/>
            <person name="Chaisiri K."/>
            <person name="Xia D."/>
            <person name="Armstrong S.D."/>
            <person name="Fang Y."/>
            <person name="Donnelly M.J."/>
            <person name="Kadowaki T."/>
            <person name="McGarry J.W."/>
            <person name="Darby A.C."/>
            <person name="Makepeace B.L."/>
        </authorList>
    </citation>
    <scope>NUCLEOTIDE SEQUENCE [LARGE SCALE GENOMIC DNA]</scope>
    <source>
        <strain evidence="2">UoL-WK</strain>
    </source>
</reference>
<dbReference type="Gene3D" id="3.30.1330.40">
    <property type="entry name" value="RutC-like"/>
    <property type="match status" value="1"/>
</dbReference>
<dbReference type="InterPro" id="IPR006175">
    <property type="entry name" value="YjgF/YER057c/UK114"/>
</dbReference>
<dbReference type="GO" id="GO:0019239">
    <property type="term" value="F:deaminase activity"/>
    <property type="evidence" value="ECO:0007669"/>
    <property type="project" value="TreeGrafter"/>
</dbReference>
<evidence type="ECO:0000313" key="2">
    <source>
        <dbReference type="EMBL" id="RWS15305.1"/>
    </source>
</evidence>
<dbReference type="FunFam" id="3.30.1330.40:FF:000001">
    <property type="entry name" value="L-PSP family endoribonuclease"/>
    <property type="match status" value="1"/>
</dbReference>
<comment type="similarity">
    <text evidence="1">Belongs to the RutC family.</text>
</comment>
<dbReference type="PANTHER" id="PTHR11803">
    <property type="entry name" value="2-IMINOBUTANOATE/2-IMINOPROPANOATE DEAMINASE RIDA"/>
    <property type="match status" value="1"/>
</dbReference>
<comment type="caution">
    <text evidence="2">The sequence shown here is derived from an EMBL/GenBank/DDBJ whole genome shotgun (WGS) entry which is preliminary data.</text>
</comment>
<dbReference type="OrthoDB" id="6494369at2759"/>
<sequence length="134" mass="14405">MSENIAIHTSNAPSPIGPYSQAIKCGQTVYLSGQIPLDPQTGELVPGSISEKAEQVFNNLEAVAIAAGGNLNDIVKLTIFLTDFSVFAEVNTVMKKHFKEPFPARSTVAVKQLPLNVPLEIEGIMQIPQSKSNL</sequence>
<protein>
    <submittedName>
        <fullName evidence="2">Reactive intermediate/imine deaminase-like protein</fullName>
    </submittedName>
</protein>
<accession>A0A3S3SHE6</accession>
<organism evidence="2 3">
    <name type="scientific">Dinothrombium tinctorium</name>
    <dbReference type="NCBI Taxonomy" id="1965070"/>
    <lineage>
        <taxon>Eukaryota</taxon>
        <taxon>Metazoa</taxon>
        <taxon>Ecdysozoa</taxon>
        <taxon>Arthropoda</taxon>
        <taxon>Chelicerata</taxon>
        <taxon>Arachnida</taxon>
        <taxon>Acari</taxon>
        <taxon>Acariformes</taxon>
        <taxon>Trombidiformes</taxon>
        <taxon>Prostigmata</taxon>
        <taxon>Anystina</taxon>
        <taxon>Parasitengona</taxon>
        <taxon>Trombidioidea</taxon>
        <taxon>Trombidiidae</taxon>
        <taxon>Dinothrombium</taxon>
    </lineage>
</organism>
<proteinExistence type="inferred from homology"/>
<dbReference type="AlphaFoldDB" id="A0A3S3SHE6"/>
<dbReference type="PROSITE" id="PS01094">
    <property type="entry name" value="UPF0076"/>
    <property type="match status" value="1"/>
</dbReference>
<evidence type="ECO:0000313" key="3">
    <source>
        <dbReference type="Proteomes" id="UP000285301"/>
    </source>
</evidence>
<evidence type="ECO:0000256" key="1">
    <source>
        <dbReference type="ARBA" id="ARBA00010552"/>
    </source>
</evidence>
<dbReference type="NCBIfam" id="TIGR00004">
    <property type="entry name" value="Rid family detoxifying hydrolase"/>
    <property type="match status" value="1"/>
</dbReference>
<dbReference type="InterPro" id="IPR019897">
    <property type="entry name" value="RidA_CS"/>
</dbReference>
<name>A0A3S3SHE6_9ACAR</name>